<evidence type="ECO:0000259" key="1">
    <source>
        <dbReference type="Pfam" id="PF20150"/>
    </source>
</evidence>
<organism evidence="2 3">
    <name type="scientific">Sclerotinia borealis (strain F-4128)</name>
    <dbReference type="NCBI Taxonomy" id="1432307"/>
    <lineage>
        <taxon>Eukaryota</taxon>
        <taxon>Fungi</taxon>
        <taxon>Dikarya</taxon>
        <taxon>Ascomycota</taxon>
        <taxon>Pezizomycotina</taxon>
        <taxon>Leotiomycetes</taxon>
        <taxon>Helotiales</taxon>
        <taxon>Sclerotiniaceae</taxon>
        <taxon>Sclerotinia</taxon>
    </lineage>
</organism>
<comment type="caution">
    <text evidence="2">The sequence shown here is derived from an EMBL/GenBank/DDBJ whole genome shotgun (WGS) entry which is preliminary data.</text>
</comment>
<name>W9CFH4_SCLBF</name>
<proteinExistence type="predicted"/>
<dbReference type="PANTHER" id="PTHR35910:SF6">
    <property type="entry name" value="2EXR DOMAIN-CONTAINING PROTEIN"/>
    <property type="match status" value="1"/>
</dbReference>
<reference evidence="2 3" key="1">
    <citation type="journal article" date="2014" name="Genome Announc.">
        <title>Draft genome sequence of Sclerotinia borealis, a psychrophilic plant pathogenic fungus.</title>
        <authorList>
            <person name="Mardanov A.V."/>
            <person name="Beletsky A.V."/>
            <person name="Kadnikov V.V."/>
            <person name="Ignatov A.N."/>
            <person name="Ravin N.V."/>
        </authorList>
    </citation>
    <scope>NUCLEOTIDE SEQUENCE [LARGE SCALE GENOMIC DNA]</scope>
    <source>
        <strain evidence="3">F-4157</strain>
    </source>
</reference>
<evidence type="ECO:0000313" key="3">
    <source>
        <dbReference type="Proteomes" id="UP000019487"/>
    </source>
</evidence>
<protein>
    <recommendedName>
        <fullName evidence="1">2EXR domain-containing protein</fullName>
    </recommendedName>
</protein>
<gene>
    <name evidence="2" type="ORF">SBOR_6323</name>
</gene>
<keyword evidence="3" id="KW-1185">Reference proteome</keyword>
<feature type="domain" description="2EXR" evidence="1">
    <location>
        <begin position="145"/>
        <end position="273"/>
    </location>
</feature>
<dbReference type="OrthoDB" id="3561261at2759"/>
<dbReference type="Proteomes" id="UP000019487">
    <property type="component" value="Unassembled WGS sequence"/>
</dbReference>
<evidence type="ECO:0000313" key="2">
    <source>
        <dbReference type="EMBL" id="ESZ93285.1"/>
    </source>
</evidence>
<dbReference type="AlphaFoldDB" id="W9CFH4"/>
<dbReference type="HOGENOM" id="CLU_539664_0_0_1"/>
<dbReference type="Pfam" id="PF20150">
    <property type="entry name" value="2EXR"/>
    <property type="match status" value="1"/>
</dbReference>
<dbReference type="InterPro" id="IPR045518">
    <property type="entry name" value="2EXR"/>
</dbReference>
<accession>W9CFH4</accession>
<sequence length="516" mass="60484">MDLASFDSFRVEKKAWYDLAHPIGEILPNVEEYKRFLPGAIQTIPNHPRSFATDQQFEPSMIEWQDQNYSNKFDVELKGREDEKYGKTKESKAPERERLCKDGLVYDPATWQIFQIKFYHDLPANPIQIAWPSDYTAIVQILESFPKFPRLPTEVRQMIWNHALNCHPRAVKLKVDRKYGYLGLREGGVDTIKLSCHIRQHGPVAAKLPIPLLYVCKESNFLFLKRYKKMNLIVPVQEFDLDLRLVGLEVDEVANCVIRVDRKGYIDFQHDTLMINCFRPITETLWQWNNTSLDLSSIQSIALKTTHLRLDKGRRRRYHKGEMTVWEALETGCPNLKRLTFVKGSMEKSRWDPNLQVVARLLPINTELLDEVVHDYVITHQDNYLAAKNPDDLKELKAYHRWVLRCLSSGLESRYEDARRMRSRFRQQIERNPKYWQNISFDVAFVSWVVSSFYMGKRMEKVIVVPPKDKQAAMQHSYFWAQRPIVFVDDKPKLQLGAFSHPVSCHPDGSLLNRNA</sequence>
<dbReference type="EMBL" id="AYSA01000332">
    <property type="protein sequence ID" value="ESZ93285.1"/>
    <property type="molecule type" value="Genomic_DNA"/>
</dbReference>
<dbReference type="PANTHER" id="PTHR35910">
    <property type="entry name" value="2EXR DOMAIN-CONTAINING PROTEIN"/>
    <property type="match status" value="1"/>
</dbReference>